<dbReference type="OrthoDB" id="432234at2759"/>
<sequence>MIEKTGVTDPECDRVPGRLFTSAALKNLVSDGTELPDLVLHRGSAAVPEYNNPDLIPGMYPTLFPLGVGGFDIPDRVCPISFANQAKYCLDLTDRSFRYHHSFLFVILNIIQRRTAHLQTHFTVRRSQFESVASKLIAVKSTVLRSVADHLEQEGKYSDLSSEQRSALDLLKHVNTIAARIPGSQAAKIFMRNEIRSYCGFFGLPHIYLTLNPNAAHSPIFQAIFGDETIDLSKRFPILVSARERAIRLAKDPVAGADFFNFCITCIFRYLFGWDYDKQESTPLGGILGKLEAFYGSSE</sequence>
<dbReference type="InterPro" id="IPR025476">
    <property type="entry name" value="Helitron_helicase-like"/>
</dbReference>
<dbReference type="Pfam" id="PF14214">
    <property type="entry name" value="Helitron_like_N"/>
    <property type="match status" value="1"/>
</dbReference>
<accession>A0A9P6HCH2</accession>
<evidence type="ECO:0000259" key="1">
    <source>
        <dbReference type="Pfam" id="PF14214"/>
    </source>
</evidence>
<comment type="caution">
    <text evidence="2">The sequence shown here is derived from an EMBL/GenBank/DDBJ whole genome shotgun (WGS) entry which is preliminary data.</text>
</comment>
<protein>
    <recommendedName>
        <fullName evidence="1">Helitron helicase-like domain-containing protein</fullName>
    </recommendedName>
</protein>
<dbReference type="AlphaFoldDB" id="A0A9P6HCH2"/>
<gene>
    <name evidence="2" type="ORF">BJ322DRAFT_1008985</name>
</gene>
<dbReference type="Proteomes" id="UP000736335">
    <property type="component" value="Unassembled WGS sequence"/>
</dbReference>
<organism evidence="2 3">
    <name type="scientific">Thelephora terrestris</name>
    <dbReference type="NCBI Taxonomy" id="56493"/>
    <lineage>
        <taxon>Eukaryota</taxon>
        <taxon>Fungi</taxon>
        <taxon>Dikarya</taxon>
        <taxon>Basidiomycota</taxon>
        <taxon>Agaricomycotina</taxon>
        <taxon>Agaricomycetes</taxon>
        <taxon>Thelephorales</taxon>
        <taxon>Thelephoraceae</taxon>
        <taxon>Thelephora</taxon>
    </lineage>
</organism>
<evidence type="ECO:0000313" key="2">
    <source>
        <dbReference type="EMBL" id="KAF9782847.1"/>
    </source>
</evidence>
<proteinExistence type="predicted"/>
<reference evidence="2" key="1">
    <citation type="journal article" date="2020" name="Nat. Commun.">
        <title>Large-scale genome sequencing of mycorrhizal fungi provides insights into the early evolution of symbiotic traits.</title>
        <authorList>
            <person name="Miyauchi S."/>
            <person name="Kiss E."/>
            <person name="Kuo A."/>
            <person name="Drula E."/>
            <person name="Kohler A."/>
            <person name="Sanchez-Garcia M."/>
            <person name="Morin E."/>
            <person name="Andreopoulos B."/>
            <person name="Barry K.W."/>
            <person name="Bonito G."/>
            <person name="Buee M."/>
            <person name="Carver A."/>
            <person name="Chen C."/>
            <person name="Cichocki N."/>
            <person name="Clum A."/>
            <person name="Culley D."/>
            <person name="Crous P.W."/>
            <person name="Fauchery L."/>
            <person name="Girlanda M."/>
            <person name="Hayes R.D."/>
            <person name="Keri Z."/>
            <person name="LaButti K."/>
            <person name="Lipzen A."/>
            <person name="Lombard V."/>
            <person name="Magnuson J."/>
            <person name="Maillard F."/>
            <person name="Murat C."/>
            <person name="Nolan M."/>
            <person name="Ohm R.A."/>
            <person name="Pangilinan J."/>
            <person name="Pereira M.F."/>
            <person name="Perotto S."/>
            <person name="Peter M."/>
            <person name="Pfister S."/>
            <person name="Riley R."/>
            <person name="Sitrit Y."/>
            <person name="Stielow J.B."/>
            <person name="Szollosi G."/>
            <person name="Zifcakova L."/>
            <person name="Stursova M."/>
            <person name="Spatafora J.W."/>
            <person name="Tedersoo L."/>
            <person name="Vaario L.M."/>
            <person name="Yamada A."/>
            <person name="Yan M."/>
            <person name="Wang P."/>
            <person name="Xu J."/>
            <person name="Bruns T."/>
            <person name="Baldrian P."/>
            <person name="Vilgalys R."/>
            <person name="Dunand C."/>
            <person name="Henrissat B."/>
            <person name="Grigoriev I.V."/>
            <person name="Hibbett D."/>
            <person name="Nagy L.G."/>
            <person name="Martin F.M."/>
        </authorList>
    </citation>
    <scope>NUCLEOTIDE SEQUENCE</scope>
    <source>
        <strain evidence="2">UH-Tt-Lm1</strain>
    </source>
</reference>
<keyword evidence="3" id="KW-1185">Reference proteome</keyword>
<feature type="non-terminal residue" evidence="2">
    <location>
        <position position="299"/>
    </location>
</feature>
<evidence type="ECO:0000313" key="3">
    <source>
        <dbReference type="Proteomes" id="UP000736335"/>
    </source>
</evidence>
<feature type="domain" description="Helitron helicase-like" evidence="1">
    <location>
        <begin position="87"/>
        <end position="299"/>
    </location>
</feature>
<dbReference type="EMBL" id="WIUZ02000011">
    <property type="protein sequence ID" value="KAF9782847.1"/>
    <property type="molecule type" value="Genomic_DNA"/>
</dbReference>
<reference evidence="2" key="2">
    <citation type="submission" date="2020-11" db="EMBL/GenBank/DDBJ databases">
        <authorList>
            <consortium name="DOE Joint Genome Institute"/>
            <person name="Kuo A."/>
            <person name="Miyauchi S."/>
            <person name="Kiss E."/>
            <person name="Drula E."/>
            <person name="Kohler A."/>
            <person name="Sanchez-Garcia M."/>
            <person name="Andreopoulos B."/>
            <person name="Barry K.W."/>
            <person name="Bonito G."/>
            <person name="Buee M."/>
            <person name="Carver A."/>
            <person name="Chen C."/>
            <person name="Cichocki N."/>
            <person name="Clum A."/>
            <person name="Culley D."/>
            <person name="Crous P.W."/>
            <person name="Fauchery L."/>
            <person name="Girlanda M."/>
            <person name="Hayes R."/>
            <person name="Keri Z."/>
            <person name="Labutti K."/>
            <person name="Lipzen A."/>
            <person name="Lombard V."/>
            <person name="Magnuson J."/>
            <person name="Maillard F."/>
            <person name="Morin E."/>
            <person name="Murat C."/>
            <person name="Nolan M."/>
            <person name="Ohm R."/>
            <person name="Pangilinan J."/>
            <person name="Pereira M."/>
            <person name="Perotto S."/>
            <person name="Peter M."/>
            <person name="Riley R."/>
            <person name="Sitrit Y."/>
            <person name="Stielow B."/>
            <person name="Szollosi G."/>
            <person name="Zifcakova L."/>
            <person name="Stursova M."/>
            <person name="Spatafora J.W."/>
            <person name="Tedersoo L."/>
            <person name="Vaario L.-M."/>
            <person name="Yamada A."/>
            <person name="Yan M."/>
            <person name="Wang P."/>
            <person name="Xu J."/>
            <person name="Bruns T."/>
            <person name="Baldrian P."/>
            <person name="Vilgalys R."/>
            <person name="Henrissat B."/>
            <person name="Grigoriev I.V."/>
            <person name="Hibbett D."/>
            <person name="Nagy L.G."/>
            <person name="Martin F.M."/>
        </authorList>
    </citation>
    <scope>NUCLEOTIDE SEQUENCE</scope>
    <source>
        <strain evidence="2">UH-Tt-Lm1</strain>
    </source>
</reference>
<name>A0A9P6HCH2_9AGAM</name>